<evidence type="ECO:0000313" key="1">
    <source>
        <dbReference type="EMBL" id="CAC5374741.1"/>
    </source>
</evidence>
<protein>
    <submittedName>
        <fullName evidence="1">Uncharacterized protein</fullName>
    </submittedName>
</protein>
<gene>
    <name evidence="1" type="ORF">MCOR_12021</name>
</gene>
<organism evidence="1 2">
    <name type="scientific">Mytilus coruscus</name>
    <name type="common">Sea mussel</name>
    <dbReference type="NCBI Taxonomy" id="42192"/>
    <lineage>
        <taxon>Eukaryota</taxon>
        <taxon>Metazoa</taxon>
        <taxon>Spiralia</taxon>
        <taxon>Lophotrochozoa</taxon>
        <taxon>Mollusca</taxon>
        <taxon>Bivalvia</taxon>
        <taxon>Autobranchia</taxon>
        <taxon>Pteriomorphia</taxon>
        <taxon>Mytilida</taxon>
        <taxon>Mytiloidea</taxon>
        <taxon>Mytilidae</taxon>
        <taxon>Mytilinae</taxon>
        <taxon>Mytilus</taxon>
    </lineage>
</organism>
<proteinExistence type="predicted"/>
<keyword evidence="2" id="KW-1185">Reference proteome</keyword>
<sequence>MSVNITESLHFHDYLCHKIGSEKEVKIRRLTFLAVDTSHIQSLQISSGSQSEGLDLKGSDIDLMYIDPMFVVYESEREAVHGLKESERKAFQRQKGVLIMDTDDKQPCFTRLHLYAIYSKFGKPYRKKIDQHVLNNLFTNAYENNLDKNYFKMLEQHGSKFLLSNERYKQVYFNFFKSEGPLIFSNGKLHGPCISDDTDRYDYAICLKCDKWISQAVPWIDRPRSSWLSPDIISKITTSAHQWVPQFPHIQQKQNNKQQYYRYKYDLSHLLIGLHSDAVAGLLMLASFFYVHENYSTSLDLVHYALSKYTDEKCEHVAVCEINGMINMSLMTPKQESAIDMMKNEKLLTTLKASTIMFPNFPFNSQILPQEIQKDFKIAQTSFHSLTFAYFLRFLCCYHLHDYSECLSAMKQLTLANLITIPTMKSSLNLGFKSSIFIGIATQMMGMTDIAKVFFHQVAYFDKDNFTSAATRLHELRMDW</sequence>
<accession>A0A6J8B035</accession>
<dbReference type="EMBL" id="CACVKT020002054">
    <property type="protein sequence ID" value="CAC5374741.1"/>
    <property type="molecule type" value="Genomic_DNA"/>
</dbReference>
<name>A0A6J8B035_MYTCO</name>
<evidence type="ECO:0000313" key="2">
    <source>
        <dbReference type="Proteomes" id="UP000507470"/>
    </source>
</evidence>
<dbReference type="Proteomes" id="UP000507470">
    <property type="component" value="Unassembled WGS sequence"/>
</dbReference>
<reference evidence="1 2" key="1">
    <citation type="submission" date="2020-06" db="EMBL/GenBank/DDBJ databases">
        <authorList>
            <person name="Li R."/>
            <person name="Bekaert M."/>
        </authorList>
    </citation>
    <scope>NUCLEOTIDE SEQUENCE [LARGE SCALE GENOMIC DNA]</scope>
    <source>
        <strain evidence="2">wild</strain>
    </source>
</reference>
<dbReference type="AlphaFoldDB" id="A0A6J8B035"/>